<evidence type="ECO:0000256" key="4">
    <source>
        <dbReference type="ARBA" id="ARBA00023015"/>
    </source>
</evidence>
<keyword evidence="5" id="KW-0238">DNA-binding</keyword>
<dbReference type="Pfam" id="PF04082">
    <property type="entry name" value="Fungal_trans"/>
    <property type="match status" value="1"/>
</dbReference>
<dbReference type="InterPro" id="IPR051615">
    <property type="entry name" value="Transcr_Regulatory_Elem"/>
</dbReference>
<evidence type="ECO:0000256" key="8">
    <source>
        <dbReference type="SAM" id="MobiDB-lite"/>
    </source>
</evidence>
<dbReference type="Proteomes" id="UP000777438">
    <property type="component" value="Unassembled WGS sequence"/>
</dbReference>
<dbReference type="EMBL" id="JAGPYM010000081">
    <property type="protein sequence ID" value="KAH6869050.1"/>
    <property type="molecule type" value="Genomic_DNA"/>
</dbReference>
<dbReference type="OrthoDB" id="2154091at2759"/>
<dbReference type="CDD" id="cd12148">
    <property type="entry name" value="fungal_TF_MHR"/>
    <property type="match status" value="1"/>
</dbReference>
<evidence type="ECO:0000256" key="3">
    <source>
        <dbReference type="ARBA" id="ARBA00022833"/>
    </source>
</evidence>
<keyword evidence="6" id="KW-0804">Transcription</keyword>
<dbReference type="GO" id="GO:0008270">
    <property type="term" value="F:zinc ion binding"/>
    <property type="evidence" value="ECO:0007669"/>
    <property type="project" value="InterPro"/>
</dbReference>
<dbReference type="PANTHER" id="PTHR31313">
    <property type="entry name" value="TY1 ENHANCER ACTIVATOR"/>
    <property type="match status" value="1"/>
</dbReference>
<comment type="caution">
    <text evidence="10">The sequence shown here is derived from an EMBL/GenBank/DDBJ whole genome shotgun (WGS) entry which is preliminary data.</text>
</comment>
<dbReference type="SMART" id="SM00906">
    <property type="entry name" value="Fungal_trans"/>
    <property type="match status" value="1"/>
</dbReference>
<dbReference type="GO" id="GO:0006351">
    <property type="term" value="P:DNA-templated transcription"/>
    <property type="evidence" value="ECO:0007669"/>
    <property type="project" value="InterPro"/>
</dbReference>
<dbReference type="GO" id="GO:0000981">
    <property type="term" value="F:DNA-binding transcription factor activity, RNA polymerase II-specific"/>
    <property type="evidence" value="ECO:0007669"/>
    <property type="project" value="InterPro"/>
</dbReference>
<evidence type="ECO:0000256" key="2">
    <source>
        <dbReference type="ARBA" id="ARBA00022723"/>
    </source>
</evidence>
<name>A0A9P8VRH8_9HYPO</name>
<evidence type="ECO:0000256" key="7">
    <source>
        <dbReference type="ARBA" id="ARBA00023242"/>
    </source>
</evidence>
<sequence length="863" mass="94920">MGGKKNVSSACLNCRRRKVKCDGNDSCSNCVTADLKCVYNAHADMRRISAKMVITDLEARILQLEQVLREHNIEQPWPTSTSPARSVLANESRLSPPVLRTQGDVQESREALGTTGGAKPGSVETGMHGIASVQDIPPPAVNSTPAQVTADTDRHAEESEAIGTNELRLPSPVHDPNTTNPDDQPFVLLGTPDFSAEQPEGLPDPSLGHGARAEDLEEDGDITSILSARMGSLRIAEDGQLRYYGPTSNLHIHRDGFQSLSRSTIRHVATDGHEALKRLGLDQELPISLEMYLAKLYFAWEDPAIHVVDEETFFSEKGRWALEEQTSPYYSETLNNAICAIGASLAAGESLGVPEPASEFFSSRAKALLEVEMDSPTVATVQALVVMSASEAAFTRDARGWLYSGMAARLSADLGLHLDVTKQRDGGLLSQHDLEVRQTTFWGVFIHENMWSIYVGRPWGMGIRNVTVPAPQSHFDELESRRWKPYPMARGESSVPDDGIAFPIHACTAANITLCEFMRRINMTLYSGGVMGKEALAQFLVRTKQELWKWHQNIVPSLHIDYSSSKTLYTPAVLQLHMQFYATLILLYRPYLSSKLARCTESANSPDDMAALQEAANDCVSAAHQIAELLRCYQRQHSLRRTNIQIVHIIFTASLVFIHNICTRPYSESRASLHDLQLCCHSLGEIGQCYGNATRALEVIILVKCEWQRIAVAQQARNASLKRSNTSISAGRQHGANDDRHKRRHRTSSSAADSFDTPVFVMPPPSLSMSQMLSDDYAGSSSTMPAPSLGDHTQELWNFPDIPDFVVDDAVVSMNWFDGQLLEEILVPTANLINEGAAGQQMITSRIGCPPSTQVPFGAGQSG</sequence>
<dbReference type="SMART" id="SM00066">
    <property type="entry name" value="GAL4"/>
    <property type="match status" value="1"/>
</dbReference>
<reference evidence="10 11" key="1">
    <citation type="journal article" date="2021" name="Nat. Commun.">
        <title>Genetic determinants of endophytism in the Arabidopsis root mycobiome.</title>
        <authorList>
            <person name="Mesny F."/>
            <person name="Miyauchi S."/>
            <person name="Thiergart T."/>
            <person name="Pickel B."/>
            <person name="Atanasova L."/>
            <person name="Karlsson M."/>
            <person name="Huettel B."/>
            <person name="Barry K.W."/>
            <person name="Haridas S."/>
            <person name="Chen C."/>
            <person name="Bauer D."/>
            <person name="Andreopoulos W."/>
            <person name="Pangilinan J."/>
            <person name="LaButti K."/>
            <person name="Riley R."/>
            <person name="Lipzen A."/>
            <person name="Clum A."/>
            <person name="Drula E."/>
            <person name="Henrissat B."/>
            <person name="Kohler A."/>
            <person name="Grigoriev I.V."/>
            <person name="Martin F.M."/>
            <person name="Hacquard S."/>
        </authorList>
    </citation>
    <scope>NUCLEOTIDE SEQUENCE [LARGE SCALE GENOMIC DNA]</scope>
    <source>
        <strain evidence="10 11">MPI-CAGE-CH-0241</strain>
    </source>
</reference>
<accession>A0A9P8VRH8</accession>
<evidence type="ECO:0000313" key="11">
    <source>
        <dbReference type="Proteomes" id="UP000777438"/>
    </source>
</evidence>
<proteinExistence type="predicted"/>
<dbReference type="InterPro" id="IPR007219">
    <property type="entry name" value="XnlR_reg_dom"/>
</dbReference>
<dbReference type="GO" id="GO:0005634">
    <property type="term" value="C:nucleus"/>
    <property type="evidence" value="ECO:0007669"/>
    <property type="project" value="UniProtKB-SubCell"/>
</dbReference>
<feature type="domain" description="Zn(2)-C6 fungal-type" evidence="9">
    <location>
        <begin position="10"/>
        <end position="39"/>
    </location>
</feature>
<evidence type="ECO:0000256" key="5">
    <source>
        <dbReference type="ARBA" id="ARBA00023125"/>
    </source>
</evidence>
<keyword evidence="7" id="KW-0539">Nucleus</keyword>
<keyword evidence="3" id="KW-0862">Zinc</keyword>
<protein>
    <submittedName>
        <fullName evidence="10">Fungal-specific transcription factor domain-containing protein</fullName>
    </submittedName>
</protein>
<gene>
    <name evidence="10" type="ORF">B0T10DRAFT_595880</name>
</gene>
<evidence type="ECO:0000256" key="1">
    <source>
        <dbReference type="ARBA" id="ARBA00004123"/>
    </source>
</evidence>
<dbReference type="SUPFAM" id="SSF57701">
    <property type="entry name" value="Zn2/Cys6 DNA-binding domain"/>
    <property type="match status" value="1"/>
</dbReference>
<dbReference type="Gene3D" id="4.10.240.10">
    <property type="entry name" value="Zn(2)-C6 fungal-type DNA-binding domain"/>
    <property type="match status" value="1"/>
</dbReference>
<dbReference type="PROSITE" id="PS00463">
    <property type="entry name" value="ZN2_CY6_FUNGAL_1"/>
    <property type="match status" value="1"/>
</dbReference>
<keyword evidence="11" id="KW-1185">Reference proteome</keyword>
<dbReference type="GO" id="GO:0003677">
    <property type="term" value="F:DNA binding"/>
    <property type="evidence" value="ECO:0007669"/>
    <property type="project" value="UniProtKB-KW"/>
</dbReference>
<dbReference type="PROSITE" id="PS50048">
    <property type="entry name" value="ZN2_CY6_FUNGAL_2"/>
    <property type="match status" value="1"/>
</dbReference>
<evidence type="ECO:0000256" key="6">
    <source>
        <dbReference type="ARBA" id="ARBA00023163"/>
    </source>
</evidence>
<feature type="region of interest" description="Disordered" evidence="8">
    <location>
        <begin position="101"/>
        <end position="185"/>
    </location>
</feature>
<dbReference type="CDD" id="cd00067">
    <property type="entry name" value="GAL4"/>
    <property type="match status" value="1"/>
</dbReference>
<dbReference type="InterPro" id="IPR001138">
    <property type="entry name" value="Zn2Cys6_DnaBD"/>
</dbReference>
<comment type="subcellular location">
    <subcellularLocation>
        <location evidence="1">Nucleus</location>
    </subcellularLocation>
</comment>
<evidence type="ECO:0000259" key="9">
    <source>
        <dbReference type="PROSITE" id="PS50048"/>
    </source>
</evidence>
<keyword evidence="4" id="KW-0805">Transcription regulation</keyword>
<dbReference type="PANTHER" id="PTHR31313:SF77">
    <property type="entry name" value="ZN(II)2CYS6 TRANSCRIPTION FACTOR (EUROFUNG)"/>
    <property type="match status" value="1"/>
</dbReference>
<evidence type="ECO:0000313" key="10">
    <source>
        <dbReference type="EMBL" id="KAH6869050.1"/>
    </source>
</evidence>
<dbReference type="InterPro" id="IPR036864">
    <property type="entry name" value="Zn2-C6_fun-type_DNA-bd_sf"/>
</dbReference>
<dbReference type="Pfam" id="PF00172">
    <property type="entry name" value="Zn_clus"/>
    <property type="match status" value="1"/>
</dbReference>
<feature type="region of interest" description="Disordered" evidence="8">
    <location>
        <begin position="722"/>
        <end position="759"/>
    </location>
</feature>
<organism evidence="10 11">
    <name type="scientific">Thelonectria olida</name>
    <dbReference type="NCBI Taxonomy" id="1576542"/>
    <lineage>
        <taxon>Eukaryota</taxon>
        <taxon>Fungi</taxon>
        <taxon>Dikarya</taxon>
        <taxon>Ascomycota</taxon>
        <taxon>Pezizomycotina</taxon>
        <taxon>Sordariomycetes</taxon>
        <taxon>Hypocreomycetidae</taxon>
        <taxon>Hypocreales</taxon>
        <taxon>Nectriaceae</taxon>
        <taxon>Thelonectria</taxon>
    </lineage>
</organism>
<keyword evidence="2" id="KW-0479">Metal-binding</keyword>
<dbReference type="AlphaFoldDB" id="A0A9P8VRH8"/>
<feature type="compositionally biased region" description="Polar residues" evidence="8">
    <location>
        <begin position="141"/>
        <end position="150"/>
    </location>
</feature>